<dbReference type="SUPFAM" id="SSF89360">
    <property type="entry name" value="HesB-like domain"/>
    <property type="match status" value="1"/>
</dbReference>
<dbReference type="EMBL" id="AZEQ01000002">
    <property type="protein sequence ID" value="KRL26771.1"/>
    <property type="molecule type" value="Genomic_DNA"/>
</dbReference>
<sequence length="121" mass="13762">MQLKISKTAQQWLIKQLDLQPGSGVRFFTPTGGRNGHVNYGPKQSYQREDQPKQPVLQVIIDEINYHIDDQDSWFFSGKTTLIDYDPQNGLTFHFFNGNGEPVDANTAASKGNTRFEGLWD</sequence>
<dbReference type="Proteomes" id="UP000050901">
    <property type="component" value="Unassembled WGS sequence"/>
</dbReference>
<organism evidence="1 2">
    <name type="scientific">Limosilactobacillus mucosae DSM 13345</name>
    <dbReference type="NCBI Taxonomy" id="1423771"/>
    <lineage>
        <taxon>Bacteria</taxon>
        <taxon>Bacillati</taxon>
        <taxon>Bacillota</taxon>
        <taxon>Bacilli</taxon>
        <taxon>Lactobacillales</taxon>
        <taxon>Lactobacillaceae</taxon>
        <taxon>Limosilactobacillus</taxon>
    </lineage>
</organism>
<comment type="caution">
    <text evidence="1">The sequence shown here is derived from an EMBL/GenBank/DDBJ whole genome shotgun (WGS) entry which is preliminary data.</text>
</comment>
<evidence type="ECO:0008006" key="3">
    <source>
        <dbReference type="Google" id="ProtNLM"/>
    </source>
</evidence>
<dbReference type="PATRIC" id="fig|1423771.3.peg.913"/>
<dbReference type="RefSeq" id="WP_006500707.1">
    <property type="nucleotide sequence ID" value="NZ_AZEQ01000002.1"/>
</dbReference>
<gene>
    <name evidence="1" type="ORF">FC47_GL000905</name>
</gene>
<dbReference type="InterPro" id="IPR035903">
    <property type="entry name" value="HesB-like_dom_sf"/>
</dbReference>
<dbReference type="GeneID" id="57114986"/>
<proteinExistence type="predicted"/>
<protein>
    <recommendedName>
        <fullName evidence="3">FeS cluster biogenesis domain-containing protein</fullName>
    </recommendedName>
</protein>
<accession>A0A0R1PCZ5</accession>
<reference evidence="1 2" key="1">
    <citation type="journal article" date="2015" name="Genome Announc.">
        <title>Expanding the biotechnology potential of lactobacilli through comparative genomics of 213 strains and associated genera.</title>
        <authorList>
            <person name="Sun Z."/>
            <person name="Harris H.M."/>
            <person name="McCann A."/>
            <person name="Guo C."/>
            <person name="Argimon S."/>
            <person name="Zhang W."/>
            <person name="Yang X."/>
            <person name="Jeffery I.B."/>
            <person name="Cooney J.C."/>
            <person name="Kagawa T.F."/>
            <person name="Liu W."/>
            <person name="Song Y."/>
            <person name="Salvetti E."/>
            <person name="Wrobel A."/>
            <person name="Rasinkangas P."/>
            <person name="Parkhill J."/>
            <person name="Rea M.C."/>
            <person name="O'Sullivan O."/>
            <person name="Ritari J."/>
            <person name="Douillard F.P."/>
            <person name="Paul Ross R."/>
            <person name="Yang R."/>
            <person name="Briner A.E."/>
            <person name="Felis G.E."/>
            <person name="de Vos W.M."/>
            <person name="Barrangou R."/>
            <person name="Klaenhammer T.R."/>
            <person name="Caufield P.W."/>
            <person name="Cui Y."/>
            <person name="Zhang H."/>
            <person name="O'Toole P.W."/>
        </authorList>
    </citation>
    <scope>NUCLEOTIDE SEQUENCE [LARGE SCALE GENOMIC DNA]</scope>
    <source>
        <strain evidence="1 2">DSM 13345</strain>
    </source>
</reference>
<dbReference type="AlphaFoldDB" id="A0A0R1PCZ5"/>
<name>A0A0R1PCZ5_LIMMU</name>
<evidence type="ECO:0000313" key="1">
    <source>
        <dbReference type="EMBL" id="KRL26771.1"/>
    </source>
</evidence>
<evidence type="ECO:0000313" key="2">
    <source>
        <dbReference type="Proteomes" id="UP000050901"/>
    </source>
</evidence>